<dbReference type="OrthoDB" id="9768004at2"/>
<dbReference type="Pfam" id="PF03781">
    <property type="entry name" value="FGE-sulfatase"/>
    <property type="match status" value="1"/>
</dbReference>
<dbReference type="SUPFAM" id="SSF56436">
    <property type="entry name" value="C-type lectin-like"/>
    <property type="match status" value="1"/>
</dbReference>
<gene>
    <name evidence="3" type="ordered locus">HCH_03025</name>
</gene>
<evidence type="ECO:0000313" key="3">
    <source>
        <dbReference type="EMBL" id="ABC29791.1"/>
    </source>
</evidence>
<name>Q2SHT3_HAHCH</name>
<dbReference type="PANTHER" id="PTHR23150">
    <property type="entry name" value="SULFATASE MODIFYING FACTOR 1, 2"/>
    <property type="match status" value="1"/>
</dbReference>
<accession>Q2SHT3</accession>
<protein>
    <submittedName>
        <fullName evidence="3">Uncharacterized conserved protein</fullName>
    </submittedName>
</protein>
<dbReference type="EMBL" id="CP000155">
    <property type="protein sequence ID" value="ABC29791.1"/>
    <property type="molecule type" value="Genomic_DNA"/>
</dbReference>
<dbReference type="GO" id="GO:0120147">
    <property type="term" value="F:formylglycine-generating oxidase activity"/>
    <property type="evidence" value="ECO:0007669"/>
    <property type="project" value="TreeGrafter"/>
</dbReference>
<proteinExistence type="predicted"/>
<dbReference type="Gene3D" id="3.90.1580.10">
    <property type="entry name" value="paralog of FGE (formylglycine-generating enzyme)"/>
    <property type="match status" value="1"/>
</dbReference>
<feature type="domain" description="Sulfatase-modifying factor enzyme-like" evidence="2">
    <location>
        <begin position="244"/>
        <end position="446"/>
    </location>
</feature>
<reference evidence="3 4" key="1">
    <citation type="journal article" date="2005" name="Nucleic Acids Res.">
        <title>Genomic blueprint of Hahella chejuensis, a marine microbe producing an algicidal agent.</title>
        <authorList>
            <person name="Jeong H."/>
            <person name="Yim J.H."/>
            <person name="Lee C."/>
            <person name="Choi S.-H."/>
            <person name="Park Y.K."/>
            <person name="Yoon S.H."/>
            <person name="Hur C.-G."/>
            <person name="Kang H.-Y."/>
            <person name="Kim D."/>
            <person name="Lee H.H."/>
            <person name="Park K.H."/>
            <person name="Park S.-H."/>
            <person name="Park H.-S."/>
            <person name="Lee H.K."/>
            <person name="Oh T.K."/>
            <person name="Kim J.F."/>
        </authorList>
    </citation>
    <scope>NUCLEOTIDE SEQUENCE [LARGE SCALE GENOMIC DNA]</scope>
    <source>
        <strain evidence="3 4">KCTC 2396</strain>
    </source>
</reference>
<dbReference type="AlphaFoldDB" id="Q2SHT3"/>
<evidence type="ECO:0000259" key="2">
    <source>
        <dbReference type="Pfam" id="PF03781"/>
    </source>
</evidence>
<dbReference type="InterPro" id="IPR016187">
    <property type="entry name" value="CTDL_fold"/>
</dbReference>
<organism evidence="3 4">
    <name type="scientific">Hahella chejuensis (strain KCTC 2396)</name>
    <dbReference type="NCBI Taxonomy" id="349521"/>
    <lineage>
        <taxon>Bacteria</taxon>
        <taxon>Pseudomonadati</taxon>
        <taxon>Pseudomonadota</taxon>
        <taxon>Gammaproteobacteria</taxon>
        <taxon>Oceanospirillales</taxon>
        <taxon>Hahellaceae</taxon>
        <taxon>Hahella</taxon>
    </lineage>
</organism>
<dbReference type="RefSeq" id="WP_011396860.1">
    <property type="nucleotide sequence ID" value="NC_007645.1"/>
</dbReference>
<dbReference type="STRING" id="349521.HCH_03025"/>
<dbReference type="PANTHER" id="PTHR23150:SF19">
    <property type="entry name" value="FORMYLGLYCINE-GENERATING ENZYME"/>
    <property type="match status" value="1"/>
</dbReference>
<evidence type="ECO:0000256" key="1">
    <source>
        <dbReference type="SAM" id="MobiDB-lite"/>
    </source>
</evidence>
<keyword evidence="4" id="KW-1185">Reference proteome</keyword>
<dbReference type="Proteomes" id="UP000000238">
    <property type="component" value="Chromosome"/>
</dbReference>
<dbReference type="HOGENOM" id="CLU_587616_0_0_6"/>
<dbReference type="InterPro" id="IPR042095">
    <property type="entry name" value="SUMF_sf"/>
</dbReference>
<dbReference type="InterPro" id="IPR005532">
    <property type="entry name" value="SUMF_dom"/>
</dbReference>
<dbReference type="InterPro" id="IPR051043">
    <property type="entry name" value="Sulfatase_Mod_Factor_Kinase"/>
</dbReference>
<dbReference type="eggNOG" id="COG1262">
    <property type="taxonomic scope" value="Bacteria"/>
</dbReference>
<dbReference type="KEGG" id="hch:HCH_03025"/>
<evidence type="ECO:0000313" key="4">
    <source>
        <dbReference type="Proteomes" id="UP000000238"/>
    </source>
</evidence>
<feature type="region of interest" description="Disordered" evidence="1">
    <location>
        <begin position="414"/>
        <end position="465"/>
    </location>
</feature>
<sequence length="465" mass="53664">MSSNRLQVYQDFLAAIDHCRESFDEAKFREAFRALFRGYVNERKHHELEGLYSKLLDIHLPTLDYKRMSVGFGEVEHAIEENLTHFKSIDWALFELNGINIIYYWTPPKLVSIELYMCSTYEENGDIDFFGCGEFDKIDYKNLEKYGFPEHGDYFEYSLASKFLQVFIFVRAADLMKKHGLDYVPFSTSLFCGSFDANLPPAPNAEAIKKETLANYYEKVREINDEHQSEIERRATDLLPVNDDDFVDIPEGRFNMGSPITEKGRYANERLHTVLIDNFSLMRAPVTYAQYELYCDKAGLSRPEVSDLEKGLIPVQVSYWEAASFCRWLSAECRHYDYRLPTEAEWEYACRAGTTSAYWYGEKDDETKAYYNPVQTNGLGKIAQFPPNPFGLYDMLGNVSEWCSSEWDENYGGKEARDASKDTANSNLRVTRGGGYSRSAQRSPRPPSSEYIGLRIARNKKPADF</sequence>